<feature type="signal peptide" evidence="1">
    <location>
        <begin position="1"/>
        <end position="18"/>
    </location>
</feature>
<sequence>MRYLSMLALLFVVSHIHAQELFSRICKQYDTTNYSNAYFGYCGPVQRLADGSYLTSNMRGQPGSESINYFGLQVIKTDTAFRPQSAISGASYYTVGLTDGTIGSVSNENFDTVVSGLSFIKRGLDGNVLSSKTIHSDDFHFFINAIAPAPAGVKLLTVQNGYSDSAGWNATAPLIIDLDNNGYVLGADSIHVNGVEPEALWPHCIDVNDMGSSIMVVYHVFSAQWSYVSRLMPDNSIAWTNELHSPLPVEPYSVVQLPDGSVILGTTIEAFADSARSYLLKFSPAGVLEWQKESNTGSGISAMKLLPNGNVLLVNGLNAGNFCGWIPKGGRMITEIDTAGNVLWSTSFKRPITGAQYAALSAPYIKSANEWNFIANTCLPYMVTLFNTDSNGHGMCAQEHISIAFHDTNLIAATPAIMTLSPVTMHTAYTSTVAAATPQGYDDGCIYDYIPPPLSVNSFITPASIEVFPNPGIDHIYVKAPDGKVIDEIAILDVSGRVWLDKNRTGNDPIDVSRLPQGYYTLRVATSDHTIYYSKLAIIR</sequence>
<evidence type="ECO:0000313" key="3">
    <source>
        <dbReference type="EMBL" id="PQJ08821.1"/>
    </source>
</evidence>
<dbReference type="RefSeq" id="WP_105041370.1">
    <property type="nucleotide sequence ID" value="NZ_PPSL01000011.1"/>
</dbReference>
<dbReference type="OrthoDB" id="9809781at2"/>
<feature type="domain" description="Secretion system C-terminal sorting" evidence="2">
    <location>
        <begin position="467"/>
        <end position="538"/>
    </location>
</feature>
<dbReference type="InterPro" id="IPR026444">
    <property type="entry name" value="Secre_tail"/>
</dbReference>
<organism evidence="3 4">
    <name type="scientific">Flavipsychrobacter stenotrophus</name>
    <dbReference type="NCBI Taxonomy" id="2077091"/>
    <lineage>
        <taxon>Bacteria</taxon>
        <taxon>Pseudomonadati</taxon>
        <taxon>Bacteroidota</taxon>
        <taxon>Chitinophagia</taxon>
        <taxon>Chitinophagales</taxon>
        <taxon>Chitinophagaceae</taxon>
        <taxon>Flavipsychrobacter</taxon>
    </lineage>
</organism>
<dbReference type="Proteomes" id="UP000239872">
    <property type="component" value="Unassembled WGS sequence"/>
</dbReference>
<evidence type="ECO:0000256" key="1">
    <source>
        <dbReference type="SAM" id="SignalP"/>
    </source>
</evidence>
<evidence type="ECO:0000259" key="2">
    <source>
        <dbReference type="Pfam" id="PF18962"/>
    </source>
</evidence>
<keyword evidence="4" id="KW-1185">Reference proteome</keyword>
<reference evidence="3 4" key="1">
    <citation type="submission" date="2018-01" db="EMBL/GenBank/DDBJ databases">
        <title>A novel member of the phylum Bacteroidetes isolated from glacier ice.</title>
        <authorList>
            <person name="Liu Q."/>
            <person name="Xin Y.-H."/>
        </authorList>
    </citation>
    <scope>NUCLEOTIDE SEQUENCE [LARGE SCALE GENOMIC DNA]</scope>
    <source>
        <strain evidence="3 4">RB1R16</strain>
    </source>
</reference>
<accession>A0A2S7SQB0</accession>
<feature type="chain" id="PRO_5015423785" description="Secretion system C-terminal sorting domain-containing protein" evidence="1">
    <location>
        <begin position="19"/>
        <end position="540"/>
    </location>
</feature>
<name>A0A2S7SQB0_9BACT</name>
<dbReference type="EMBL" id="PPSL01000011">
    <property type="protein sequence ID" value="PQJ08821.1"/>
    <property type="molecule type" value="Genomic_DNA"/>
</dbReference>
<comment type="caution">
    <text evidence="3">The sequence shown here is derived from an EMBL/GenBank/DDBJ whole genome shotgun (WGS) entry which is preliminary data.</text>
</comment>
<dbReference type="Pfam" id="PF18962">
    <property type="entry name" value="Por_Secre_tail"/>
    <property type="match status" value="1"/>
</dbReference>
<keyword evidence="1" id="KW-0732">Signal</keyword>
<evidence type="ECO:0000313" key="4">
    <source>
        <dbReference type="Proteomes" id="UP000239872"/>
    </source>
</evidence>
<dbReference type="AlphaFoldDB" id="A0A2S7SQB0"/>
<protein>
    <recommendedName>
        <fullName evidence="2">Secretion system C-terminal sorting domain-containing protein</fullName>
    </recommendedName>
</protein>
<dbReference type="NCBIfam" id="TIGR04183">
    <property type="entry name" value="Por_Secre_tail"/>
    <property type="match status" value="1"/>
</dbReference>
<gene>
    <name evidence="3" type="ORF">CJD36_021995</name>
</gene>
<dbReference type="Gene3D" id="2.80.10.50">
    <property type="match status" value="1"/>
</dbReference>
<proteinExistence type="predicted"/>